<organism evidence="2 3">
    <name type="scientific">Novipirellula artificiosorum</name>
    <dbReference type="NCBI Taxonomy" id="2528016"/>
    <lineage>
        <taxon>Bacteria</taxon>
        <taxon>Pseudomonadati</taxon>
        <taxon>Planctomycetota</taxon>
        <taxon>Planctomycetia</taxon>
        <taxon>Pirellulales</taxon>
        <taxon>Pirellulaceae</taxon>
        <taxon>Novipirellula</taxon>
    </lineage>
</organism>
<dbReference type="Pfam" id="PF01553">
    <property type="entry name" value="Acyltransferase"/>
    <property type="match status" value="1"/>
</dbReference>
<dbReference type="CDD" id="cd06551">
    <property type="entry name" value="LPLAT"/>
    <property type="match status" value="1"/>
</dbReference>
<dbReference type="InterPro" id="IPR002123">
    <property type="entry name" value="Plipid/glycerol_acylTrfase"/>
</dbReference>
<evidence type="ECO:0000313" key="2">
    <source>
        <dbReference type="EMBL" id="TWU42460.1"/>
    </source>
</evidence>
<sequence length="269" mass="31036">MSQTPPPHTQPPHVSAWLQRGFLRHVRRMLRSQFHSIAIAREERFDKQIPSSEPLIVYGNHPSWWDPLLAHFLNHELFPARQFYAPIDASALAQYRVFGKLGFFAVSLDSASGASAFLKQSRAIVMSENSSLWLTPEGRFVDVRDSQVPLRPGLAHLCSRLDRGWVMPMCMEYVFWEERLPECLCKMGEPFRIPLREPFTKDQWNDRLHGRLRETQQALAALVIARQAEQFECLLAGRKGGGAMYDLFRRVRSLTSGQRYRPSHGTKFE</sequence>
<comment type="caution">
    <text evidence="2">The sequence shown here is derived from an EMBL/GenBank/DDBJ whole genome shotgun (WGS) entry which is preliminary data.</text>
</comment>
<proteinExistence type="predicted"/>
<dbReference type="EMBL" id="SJPV01000001">
    <property type="protein sequence ID" value="TWU42460.1"/>
    <property type="molecule type" value="Genomic_DNA"/>
</dbReference>
<keyword evidence="3" id="KW-1185">Reference proteome</keyword>
<feature type="domain" description="Phospholipid/glycerol acyltransferase" evidence="1">
    <location>
        <begin position="55"/>
        <end position="174"/>
    </location>
</feature>
<gene>
    <name evidence="2" type="ORF">Poly41_07570</name>
</gene>
<protein>
    <recommendedName>
        <fullName evidence="1">Phospholipid/glycerol acyltransferase domain-containing protein</fullName>
    </recommendedName>
</protein>
<name>A0A5C6E0S9_9BACT</name>
<evidence type="ECO:0000259" key="1">
    <source>
        <dbReference type="SMART" id="SM00563"/>
    </source>
</evidence>
<dbReference type="RefSeq" id="WP_231615370.1">
    <property type="nucleotide sequence ID" value="NZ_SJPV01000001.1"/>
</dbReference>
<accession>A0A5C6E0S9</accession>
<dbReference type="GO" id="GO:0016746">
    <property type="term" value="F:acyltransferase activity"/>
    <property type="evidence" value="ECO:0007669"/>
    <property type="project" value="InterPro"/>
</dbReference>
<evidence type="ECO:0000313" key="3">
    <source>
        <dbReference type="Proteomes" id="UP000319143"/>
    </source>
</evidence>
<dbReference type="AlphaFoldDB" id="A0A5C6E0S9"/>
<reference evidence="2 3" key="1">
    <citation type="submission" date="2019-02" db="EMBL/GenBank/DDBJ databases">
        <title>Deep-cultivation of Planctomycetes and their phenomic and genomic characterization uncovers novel biology.</title>
        <authorList>
            <person name="Wiegand S."/>
            <person name="Jogler M."/>
            <person name="Boedeker C."/>
            <person name="Pinto D."/>
            <person name="Vollmers J."/>
            <person name="Rivas-Marin E."/>
            <person name="Kohn T."/>
            <person name="Peeters S.H."/>
            <person name="Heuer A."/>
            <person name="Rast P."/>
            <person name="Oberbeckmann S."/>
            <person name="Bunk B."/>
            <person name="Jeske O."/>
            <person name="Meyerdierks A."/>
            <person name="Storesund J.E."/>
            <person name="Kallscheuer N."/>
            <person name="Luecker S."/>
            <person name="Lage O.M."/>
            <person name="Pohl T."/>
            <person name="Merkel B.J."/>
            <person name="Hornburger P."/>
            <person name="Mueller R.-W."/>
            <person name="Bruemmer F."/>
            <person name="Labrenz M."/>
            <person name="Spormann A.M."/>
            <person name="Op Den Camp H."/>
            <person name="Overmann J."/>
            <person name="Amann R."/>
            <person name="Jetten M.S.M."/>
            <person name="Mascher T."/>
            <person name="Medema M.H."/>
            <person name="Devos D.P."/>
            <person name="Kaster A.-K."/>
            <person name="Ovreas L."/>
            <person name="Rohde M."/>
            <person name="Galperin M.Y."/>
            <person name="Jogler C."/>
        </authorList>
    </citation>
    <scope>NUCLEOTIDE SEQUENCE [LARGE SCALE GENOMIC DNA]</scope>
    <source>
        <strain evidence="2 3">Poly41</strain>
    </source>
</reference>
<dbReference type="SMART" id="SM00563">
    <property type="entry name" value="PlsC"/>
    <property type="match status" value="1"/>
</dbReference>
<dbReference type="SUPFAM" id="SSF69593">
    <property type="entry name" value="Glycerol-3-phosphate (1)-acyltransferase"/>
    <property type="match status" value="1"/>
</dbReference>
<dbReference type="Proteomes" id="UP000319143">
    <property type="component" value="Unassembled WGS sequence"/>
</dbReference>